<dbReference type="AlphaFoldDB" id="A0A388KGN5"/>
<dbReference type="SUPFAM" id="SSF53955">
    <property type="entry name" value="Lysozyme-like"/>
    <property type="match status" value="1"/>
</dbReference>
<dbReference type="PANTHER" id="PTHR22595:SF79">
    <property type="entry name" value="CHITINASE 12"/>
    <property type="match status" value="1"/>
</dbReference>
<dbReference type="InterPro" id="IPR000726">
    <property type="entry name" value="Glyco_hydro_19_cat"/>
</dbReference>
<dbReference type="Proteomes" id="UP000265515">
    <property type="component" value="Unassembled WGS sequence"/>
</dbReference>
<dbReference type="Pfam" id="PF00182">
    <property type="entry name" value="Glyco_hydro_19"/>
    <property type="match status" value="1"/>
</dbReference>
<dbReference type="InterPro" id="IPR023346">
    <property type="entry name" value="Lysozyme-like_dom_sf"/>
</dbReference>
<evidence type="ECO:0000256" key="1">
    <source>
        <dbReference type="ARBA" id="ARBA00022821"/>
    </source>
</evidence>
<accession>A0A388KGN5</accession>
<dbReference type="GO" id="GO:0006952">
    <property type="term" value="P:defense response"/>
    <property type="evidence" value="ECO:0007669"/>
    <property type="project" value="UniProtKB-KW"/>
</dbReference>
<evidence type="ECO:0000256" key="3">
    <source>
        <dbReference type="SAM" id="MobiDB-lite"/>
    </source>
</evidence>
<dbReference type="GO" id="GO:0006032">
    <property type="term" value="P:chitin catabolic process"/>
    <property type="evidence" value="ECO:0007669"/>
    <property type="project" value="InterPro"/>
</dbReference>
<comment type="caution">
    <text evidence="5">The sequence shown here is derived from an EMBL/GenBank/DDBJ whole genome shotgun (WGS) entry which is preliminary data.</text>
</comment>
<dbReference type="SUPFAM" id="SSF57625">
    <property type="entry name" value="Invertebrate chitin-binding proteins"/>
    <property type="match status" value="1"/>
</dbReference>
<dbReference type="InterPro" id="IPR002557">
    <property type="entry name" value="Chitin-bd_dom"/>
</dbReference>
<dbReference type="PROSITE" id="PS50940">
    <property type="entry name" value="CHIT_BIND_II"/>
    <property type="match status" value="1"/>
</dbReference>
<dbReference type="EMBL" id="BFEA01000111">
    <property type="protein sequence ID" value="GBG69178.1"/>
    <property type="molecule type" value="Genomic_DNA"/>
</dbReference>
<proteinExistence type="predicted"/>
<dbReference type="GO" id="GO:0008061">
    <property type="term" value="F:chitin binding"/>
    <property type="evidence" value="ECO:0007669"/>
    <property type="project" value="InterPro"/>
</dbReference>
<evidence type="ECO:0000313" key="6">
    <source>
        <dbReference type="Proteomes" id="UP000265515"/>
    </source>
</evidence>
<dbReference type="InterPro" id="IPR036508">
    <property type="entry name" value="Chitin-bd_dom_sf"/>
</dbReference>
<dbReference type="GO" id="GO:0016998">
    <property type="term" value="P:cell wall macromolecule catabolic process"/>
    <property type="evidence" value="ECO:0007669"/>
    <property type="project" value="InterPro"/>
</dbReference>
<dbReference type="Gramene" id="GBG69178">
    <property type="protein sequence ID" value="GBG69178"/>
    <property type="gene ID" value="CBR_g3878"/>
</dbReference>
<keyword evidence="2" id="KW-1015">Disulfide bond</keyword>
<dbReference type="Gene3D" id="1.10.530.10">
    <property type="match status" value="1"/>
</dbReference>
<feature type="domain" description="Chitin-binding type-2" evidence="4">
    <location>
        <begin position="411"/>
        <end position="476"/>
    </location>
</feature>
<dbReference type="Pfam" id="PF01607">
    <property type="entry name" value="CBM_14"/>
    <property type="match status" value="1"/>
</dbReference>
<evidence type="ECO:0000256" key="2">
    <source>
        <dbReference type="ARBA" id="ARBA00023157"/>
    </source>
</evidence>
<keyword evidence="1" id="KW-0611">Plant defense</keyword>
<dbReference type="OrthoDB" id="5985073at2759"/>
<evidence type="ECO:0000313" key="5">
    <source>
        <dbReference type="EMBL" id="GBG69178.1"/>
    </source>
</evidence>
<dbReference type="CDD" id="cd00325">
    <property type="entry name" value="chitinase_GH19"/>
    <property type="match status" value="1"/>
</dbReference>
<name>A0A388KGN5_CHABU</name>
<dbReference type="PANTHER" id="PTHR22595">
    <property type="entry name" value="CHITINASE-RELATED"/>
    <property type="match status" value="1"/>
</dbReference>
<protein>
    <recommendedName>
        <fullName evidence="4">Chitin-binding type-2 domain-containing protein</fullName>
    </recommendedName>
</protein>
<dbReference type="Gene3D" id="2.170.140.10">
    <property type="entry name" value="Chitin binding domain"/>
    <property type="match status" value="1"/>
</dbReference>
<sequence length="651" mass="72579">MTMKKTQRVYRRVESTHLFRGAMRQHAERALSGGYKTGDKGNGGAERRKEKGAVDPEELLRGVREQREKEHVNQHTQSHLTPGLSWADKVKQTPAKNLISVSITRTPDGAKRAEEWKIPLDNISSARAFFLSHLLTRSEQKVHNQGGQTTVIRALPVAKVQEIQELYLKHASNWVFYDDVAYKTTNDKILWIRKQLACLDGGWECAQDAFLIQPVSSTIFTILSMHKADKRQMDRWRSIRCDRSEVGIYPWSPLRKQKPEEKRDKMMADHFWVEFRHIPIEVQAAFVQEFGEKYEIVDFIDPLPPHVGKRDDYLMLALHLPEGQPFSIDDVIPYRIGDKEICHTPRKETYGSVGRGEVGSGVKQARRSAPTGFSSQLAREFPAMAVIIMMKRLAPICLVAMAFFQLTGMASAACCRGDGYFADKETGCRSYCFCAGGSEYKLDCPEGLLFNEALGLCDWPANVKGLFFKEELGCGVGSPGHTSPNCLYCQASNEYPCIAGQAYYGRGPIQLSYNYNYGLMGKQLGLDLLHNPELVLRDAATAFRTALDFWMTPQPPKPSCHDVMAGKWTPTAADVAGGRLPGFGVTTLIINGGVECGQGSVTAQEKDRLGYYDHHSSIMGVDKGANTDCSKMGPFGSNLGSEQAVLRTIVE</sequence>
<gene>
    <name evidence="5" type="ORF">CBR_g3878</name>
</gene>
<organism evidence="5 6">
    <name type="scientific">Chara braunii</name>
    <name type="common">Braun's stonewort</name>
    <dbReference type="NCBI Taxonomy" id="69332"/>
    <lineage>
        <taxon>Eukaryota</taxon>
        <taxon>Viridiplantae</taxon>
        <taxon>Streptophyta</taxon>
        <taxon>Charophyceae</taxon>
        <taxon>Charales</taxon>
        <taxon>Characeae</taxon>
        <taxon>Chara</taxon>
    </lineage>
</organism>
<dbReference type="GO" id="GO:0004568">
    <property type="term" value="F:chitinase activity"/>
    <property type="evidence" value="ECO:0007669"/>
    <property type="project" value="InterPro"/>
</dbReference>
<dbReference type="SMART" id="SM00494">
    <property type="entry name" value="ChtBD2"/>
    <property type="match status" value="1"/>
</dbReference>
<reference evidence="5 6" key="1">
    <citation type="journal article" date="2018" name="Cell">
        <title>The Chara Genome: Secondary Complexity and Implications for Plant Terrestrialization.</title>
        <authorList>
            <person name="Nishiyama T."/>
            <person name="Sakayama H."/>
            <person name="Vries J.D."/>
            <person name="Buschmann H."/>
            <person name="Saint-Marcoux D."/>
            <person name="Ullrich K.K."/>
            <person name="Haas F.B."/>
            <person name="Vanderstraeten L."/>
            <person name="Becker D."/>
            <person name="Lang D."/>
            <person name="Vosolsobe S."/>
            <person name="Rombauts S."/>
            <person name="Wilhelmsson P.K.I."/>
            <person name="Janitza P."/>
            <person name="Kern R."/>
            <person name="Heyl A."/>
            <person name="Rumpler F."/>
            <person name="Villalobos L.I.A.C."/>
            <person name="Clay J.M."/>
            <person name="Skokan R."/>
            <person name="Toyoda A."/>
            <person name="Suzuki Y."/>
            <person name="Kagoshima H."/>
            <person name="Schijlen E."/>
            <person name="Tajeshwar N."/>
            <person name="Catarino B."/>
            <person name="Hetherington A.J."/>
            <person name="Saltykova A."/>
            <person name="Bonnot C."/>
            <person name="Breuninger H."/>
            <person name="Symeonidi A."/>
            <person name="Radhakrishnan G.V."/>
            <person name="Van Nieuwerburgh F."/>
            <person name="Deforce D."/>
            <person name="Chang C."/>
            <person name="Karol K.G."/>
            <person name="Hedrich R."/>
            <person name="Ulvskov P."/>
            <person name="Glockner G."/>
            <person name="Delwiche C.F."/>
            <person name="Petrasek J."/>
            <person name="Van de Peer Y."/>
            <person name="Friml J."/>
            <person name="Beilby M."/>
            <person name="Dolan L."/>
            <person name="Kohara Y."/>
            <person name="Sugano S."/>
            <person name="Fujiyama A."/>
            <person name="Delaux P.-M."/>
            <person name="Quint M."/>
            <person name="TheiBen G."/>
            <person name="Hagemann M."/>
            <person name="Harholt J."/>
            <person name="Dunand C."/>
            <person name="Zachgo S."/>
            <person name="Langdale J."/>
            <person name="Maumus F."/>
            <person name="Straeten D.V.D."/>
            <person name="Gould S.B."/>
            <person name="Rensing S.A."/>
        </authorList>
    </citation>
    <scope>NUCLEOTIDE SEQUENCE [LARGE SCALE GENOMIC DNA]</scope>
    <source>
        <strain evidence="5 6">S276</strain>
    </source>
</reference>
<keyword evidence="6" id="KW-1185">Reference proteome</keyword>
<dbReference type="GO" id="GO:0005576">
    <property type="term" value="C:extracellular region"/>
    <property type="evidence" value="ECO:0007669"/>
    <property type="project" value="InterPro"/>
</dbReference>
<feature type="region of interest" description="Disordered" evidence="3">
    <location>
        <begin position="27"/>
        <end position="53"/>
    </location>
</feature>
<evidence type="ECO:0000259" key="4">
    <source>
        <dbReference type="PROSITE" id="PS50940"/>
    </source>
</evidence>
<dbReference type="STRING" id="69332.A0A388KGN5"/>